<comment type="caution">
    <text evidence="2">The sequence shown here is derived from an EMBL/GenBank/DDBJ whole genome shotgun (WGS) entry which is preliminary data.</text>
</comment>
<proteinExistence type="predicted"/>
<evidence type="ECO:0000256" key="1">
    <source>
        <dbReference type="SAM" id="MobiDB-lite"/>
    </source>
</evidence>
<dbReference type="EMBL" id="JAHQIW010003122">
    <property type="protein sequence ID" value="KAJ1357405.1"/>
    <property type="molecule type" value="Genomic_DNA"/>
</dbReference>
<reference evidence="2" key="1">
    <citation type="submission" date="2021-06" db="EMBL/GenBank/DDBJ databases">
        <title>Parelaphostrongylus tenuis whole genome reference sequence.</title>
        <authorList>
            <person name="Garwood T.J."/>
            <person name="Larsen P.A."/>
            <person name="Fountain-Jones N.M."/>
            <person name="Garbe J.R."/>
            <person name="Macchietto M.G."/>
            <person name="Kania S.A."/>
            <person name="Gerhold R.W."/>
            <person name="Richards J.E."/>
            <person name="Wolf T.M."/>
        </authorList>
    </citation>
    <scope>NUCLEOTIDE SEQUENCE</scope>
    <source>
        <strain evidence="2">MNPRO001-30</strain>
        <tissue evidence="2">Meninges</tissue>
    </source>
</reference>
<sequence>MKKHRDDRDSKSKHEVFDVPADVDVEKTVADEEETDVEKKGNHALNPLVRGIPFWIVPDEAEEPNEDDLPIDRELIEKIRLNSAVTREATCLVEL</sequence>
<gene>
    <name evidence="2" type="ORF">KIN20_015543</name>
</gene>
<dbReference type="AlphaFoldDB" id="A0AAD5MF40"/>
<protein>
    <submittedName>
        <fullName evidence="2">Uncharacterized protein</fullName>
    </submittedName>
</protein>
<dbReference type="Proteomes" id="UP001196413">
    <property type="component" value="Unassembled WGS sequence"/>
</dbReference>
<feature type="region of interest" description="Disordered" evidence="1">
    <location>
        <begin position="1"/>
        <end position="42"/>
    </location>
</feature>
<evidence type="ECO:0000313" key="3">
    <source>
        <dbReference type="Proteomes" id="UP001196413"/>
    </source>
</evidence>
<name>A0AAD5MF40_PARTN</name>
<keyword evidence="3" id="KW-1185">Reference proteome</keyword>
<organism evidence="2 3">
    <name type="scientific">Parelaphostrongylus tenuis</name>
    <name type="common">Meningeal worm</name>
    <dbReference type="NCBI Taxonomy" id="148309"/>
    <lineage>
        <taxon>Eukaryota</taxon>
        <taxon>Metazoa</taxon>
        <taxon>Ecdysozoa</taxon>
        <taxon>Nematoda</taxon>
        <taxon>Chromadorea</taxon>
        <taxon>Rhabditida</taxon>
        <taxon>Rhabditina</taxon>
        <taxon>Rhabditomorpha</taxon>
        <taxon>Strongyloidea</taxon>
        <taxon>Metastrongylidae</taxon>
        <taxon>Parelaphostrongylus</taxon>
    </lineage>
</organism>
<accession>A0AAD5MF40</accession>
<feature type="compositionally biased region" description="Basic and acidic residues" evidence="1">
    <location>
        <begin position="1"/>
        <end position="17"/>
    </location>
</feature>
<evidence type="ECO:0000313" key="2">
    <source>
        <dbReference type="EMBL" id="KAJ1357405.1"/>
    </source>
</evidence>